<keyword evidence="10" id="KW-1185">Reference proteome</keyword>
<dbReference type="Proteomes" id="UP001325680">
    <property type="component" value="Chromosome"/>
</dbReference>
<dbReference type="GO" id="GO:0016491">
    <property type="term" value="F:oxidoreductase activity"/>
    <property type="evidence" value="ECO:0007669"/>
    <property type="project" value="UniProtKB-KW"/>
</dbReference>
<gene>
    <name evidence="9" type="ORF">U0035_08290</name>
</gene>
<dbReference type="InterPro" id="IPR003918">
    <property type="entry name" value="NADH_UbQ_OxRdtase"/>
</dbReference>
<feature type="transmembrane region" description="Helical" evidence="7">
    <location>
        <begin position="321"/>
        <end position="340"/>
    </location>
</feature>
<name>A0ABZ0WAG3_9BACT</name>
<dbReference type="InterPro" id="IPR010227">
    <property type="entry name" value="NADH_Q_OxRdtase_chainM/4"/>
</dbReference>
<feature type="domain" description="NADH:quinone oxidoreductase/Mrp antiporter transmembrane" evidence="8">
    <location>
        <begin position="122"/>
        <end position="397"/>
    </location>
</feature>
<keyword evidence="9" id="KW-0560">Oxidoreductase</keyword>
<dbReference type="RefSeq" id="WP_114789525.1">
    <property type="nucleotide sequence ID" value="NZ_CP139960.1"/>
</dbReference>
<reference evidence="9 10" key="1">
    <citation type="submission" date="2023-12" db="EMBL/GenBank/DDBJ databases">
        <title>Genome sequencing and assembly of bacterial species from a model synthetic community.</title>
        <authorList>
            <person name="Hogle S.L."/>
        </authorList>
    </citation>
    <scope>NUCLEOTIDE SEQUENCE [LARGE SCALE GENOMIC DNA]</scope>
    <source>
        <strain evidence="9 10">HAMBI_3031</strain>
    </source>
</reference>
<dbReference type="InterPro" id="IPR001750">
    <property type="entry name" value="ND/Mrp_TM"/>
</dbReference>
<comment type="subcellular location">
    <subcellularLocation>
        <location evidence="1">Endomembrane system</location>
        <topology evidence="1">Multi-pass membrane protein</topology>
    </subcellularLocation>
    <subcellularLocation>
        <location evidence="6">Membrane</location>
        <topology evidence="6">Multi-pass membrane protein</topology>
    </subcellularLocation>
</comment>
<keyword evidence="5 7" id="KW-0472">Membrane</keyword>
<evidence type="ECO:0000256" key="3">
    <source>
        <dbReference type="ARBA" id="ARBA00022692"/>
    </source>
</evidence>
<evidence type="ECO:0000256" key="2">
    <source>
        <dbReference type="ARBA" id="ARBA00009025"/>
    </source>
</evidence>
<feature type="transmembrane region" description="Helical" evidence="7">
    <location>
        <begin position="75"/>
        <end position="95"/>
    </location>
</feature>
<evidence type="ECO:0000313" key="10">
    <source>
        <dbReference type="Proteomes" id="UP001325680"/>
    </source>
</evidence>
<dbReference type="PANTHER" id="PTHR43507:SF1">
    <property type="entry name" value="NADH-UBIQUINONE OXIDOREDUCTASE CHAIN 4"/>
    <property type="match status" value="1"/>
</dbReference>
<feature type="transmembrane region" description="Helical" evidence="7">
    <location>
        <begin position="115"/>
        <end position="142"/>
    </location>
</feature>
<evidence type="ECO:0000256" key="7">
    <source>
        <dbReference type="SAM" id="Phobius"/>
    </source>
</evidence>
<evidence type="ECO:0000256" key="1">
    <source>
        <dbReference type="ARBA" id="ARBA00004127"/>
    </source>
</evidence>
<feature type="transmembrane region" description="Helical" evidence="7">
    <location>
        <begin position="30"/>
        <end position="54"/>
    </location>
</feature>
<evidence type="ECO:0000259" key="8">
    <source>
        <dbReference type="Pfam" id="PF00361"/>
    </source>
</evidence>
<accession>A0ABZ0WAG3</accession>
<evidence type="ECO:0000256" key="4">
    <source>
        <dbReference type="ARBA" id="ARBA00022989"/>
    </source>
</evidence>
<feature type="transmembrane region" description="Helical" evidence="7">
    <location>
        <begin position="262"/>
        <end position="285"/>
    </location>
</feature>
<dbReference type="PRINTS" id="PR01437">
    <property type="entry name" value="NUOXDRDTASE4"/>
</dbReference>
<feature type="transmembrane region" description="Helical" evidence="7">
    <location>
        <begin position="403"/>
        <end position="422"/>
    </location>
</feature>
<feature type="transmembrane region" description="Helical" evidence="7">
    <location>
        <begin position="361"/>
        <end position="383"/>
    </location>
</feature>
<comment type="similarity">
    <text evidence="2">Belongs to the complex I subunit 4 family.</text>
</comment>
<sequence length="494" mass="54727">MIALLLILVPLLSGIITFFIKKEEGARTWSLLSAIATFIIAIIGFTCYSNTAALSFKAHWMGILNSSFSLSADGMGAMLCMLTGISFPLIFVSTWNTVYKKAHNFLGLMLLAQAGLMGVFLAMDALLFYFFWELALIPVYFICSQWGGEKRIKITFKFFIYTFIGSLLMLVGILYIYSKTNSFDITAFYNSNLPLKEQMWVFWLFFLAFAIKMPIFPFHTWQPDAYEQSPTAATMVLSGIMVKMGVLGLLRWLLPVLPLASFSWGDTVSTMAVIGIVYASLIAFQQDDMKRLVAYSSIAHIGLMCVAVFAENKSALQGTMIQMFSHGINILGMWIIVEIIERKFGTRKMSELGGIAKTAPVLTIFFFIIAFANIALPLTNAFIGEFLMFNGILGVNPQISKYGIPLAVTAGLGIILGAVYTLKMARKVFLGETNSLTEQGTDIVFHEKAILGIIAVTIIVAGVYPQPLLHSFEDITNSILHKSDVLHLLKPAKH</sequence>
<evidence type="ECO:0000313" key="9">
    <source>
        <dbReference type="EMBL" id="WQD40141.1"/>
    </source>
</evidence>
<feature type="transmembrane region" description="Helical" evidence="7">
    <location>
        <begin position="230"/>
        <end position="250"/>
    </location>
</feature>
<dbReference type="Pfam" id="PF00361">
    <property type="entry name" value="Proton_antipo_M"/>
    <property type="match status" value="1"/>
</dbReference>
<dbReference type="NCBIfam" id="TIGR01972">
    <property type="entry name" value="NDH_I_M"/>
    <property type="match status" value="1"/>
</dbReference>
<keyword evidence="4 7" id="KW-1133">Transmembrane helix</keyword>
<evidence type="ECO:0000256" key="5">
    <source>
        <dbReference type="ARBA" id="ARBA00023136"/>
    </source>
</evidence>
<feature type="transmembrane region" description="Helical" evidence="7">
    <location>
        <begin position="292"/>
        <end position="309"/>
    </location>
</feature>
<organism evidence="9 10">
    <name type="scientific">Niabella yanshanensis</name>
    <dbReference type="NCBI Taxonomy" id="577386"/>
    <lineage>
        <taxon>Bacteria</taxon>
        <taxon>Pseudomonadati</taxon>
        <taxon>Bacteroidota</taxon>
        <taxon>Chitinophagia</taxon>
        <taxon>Chitinophagales</taxon>
        <taxon>Chitinophagaceae</taxon>
        <taxon>Niabella</taxon>
    </lineage>
</organism>
<dbReference type="EMBL" id="CP139960">
    <property type="protein sequence ID" value="WQD40141.1"/>
    <property type="molecule type" value="Genomic_DNA"/>
</dbReference>
<proteinExistence type="inferred from homology"/>
<evidence type="ECO:0000256" key="6">
    <source>
        <dbReference type="RuleBase" id="RU000320"/>
    </source>
</evidence>
<protein>
    <submittedName>
        <fullName evidence="9">NADH-quinone oxidoreductase subunit M</fullName>
        <ecNumber evidence="9">1.6.5.-</ecNumber>
    </submittedName>
</protein>
<dbReference type="EC" id="1.6.5.-" evidence="9"/>
<feature type="transmembrane region" description="Helical" evidence="7">
    <location>
        <begin position="443"/>
        <end position="464"/>
    </location>
</feature>
<feature type="transmembrane region" description="Helical" evidence="7">
    <location>
        <begin position="154"/>
        <end position="178"/>
    </location>
</feature>
<dbReference type="PANTHER" id="PTHR43507">
    <property type="entry name" value="NADH-UBIQUINONE OXIDOREDUCTASE CHAIN 4"/>
    <property type="match status" value="1"/>
</dbReference>
<keyword evidence="3 6" id="KW-0812">Transmembrane</keyword>
<feature type="transmembrane region" description="Helical" evidence="7">
    <location>
        <begin position="198"/>
        <end position="218"/>
    </location>
</feature>